<name>A0A8A1LD74_AJEC8</name>
<gene>
    <name evidence="1" type="ORF">I7I53_07325</name>
</gene>
<dbReference type="VEuPathDB" id="FungiDB:I7I53_07325"/>
<protein>
    <submittedName>
        <fullName evidence="1">Uncharacterized protein</fullName>
    </submittedName>
</protein>
<dbReference type="EMBL" id="CP069103">
    <property type="protein sequence ID" value="QSS51876.1"/>
    <property type="molecule type" value="Genomic_DNA"/>
</dbReference>
<evidence type="ECO:0000313" key="2">
    <source>
        <dbReference type="Proteomes" id="UP000663419"/>
    </source>
</evidence>
<reference evidence="1" key="1">
    <citation type="submission" date="2021-01" db="EMBL/GenBank/DDBJ databases">
        <title>Chromosome-level genome assembly of a human fungal pathogen reveals clustering of transcriptionally co-regulated genes.</title>
        <authorList>
            <person name="Voorhies M."/>
            <person name="Cohen S."/>
            <person name="Shea T.P."/>
            <person name="Petrus S."/>
            <person name="Munoz J.F."/>
            <person name="Poplawski S."/>
            <person name="Goldman W.E."/>
            <person name="Michael T."/>
            <person name="Cuomo C.A."/>
            <person name="Sil A."/>
            <person name="Beyhan S."/>
        </authorList>
    </citation>
    <scope>NUCLEOTIDE SEQUENCE</scope>
    <source>
        <strain evidence="1">H88</strain>
    </source>
</reference>
<organism evidence="1 2">
    <name type="scientific">Ajellomyces capsulatus (strain H88)</name>
    <name type="common">Darling's disease fungus</name>
    <name type="synonym">Histoplasma capsulatum</name>
    <dbReference type="NCBI Taxonomy" id="544711"/>
    <lineage>
        <taxon>Eukaryota</taxon>
        <taxon>Fungi</taxon>
        <taxon>Dikarya</taxon>
        <taxon>Ascomycota</taxon>
        <taxon>Pezizomycotina</taxon>
        <taxon>Eurotiomycetes</taxon>
        <taxon>Eurotiomycetidae</taxon>
        <taxon>Onygenales</taxon>
        <taxon>Ajellomycetaceae</taxon>
        <taxon>Histoplasma</taxon>
    </lineage>
</organism>
<evidence type="ECO:0000313" key="1">
    <source>
        <dbReference type="EMBL" id="QSS51876.1"/>
    </source>
</evidence>
<dbReference type="Proteomes" id="UP000663419">
    <property type="component" value="Chromosome 2"/>
</dbReference>
<sequence>MSLYRLVHPEFGAASPFPTVKNVALIPSAVRMSIICRPNSREPSSIPNANEFGRLHRFHRDPVGSFLGAGKFSGLVAVISTFDTFNFSSR</sequence>
<proteinExistence type="predicted"/>
<accession>A0A8A1LD74</accession>
<dbReference type="AlphaFoldDB" id="A0A8A1LD74"/>